<reference evidence="7" key="2">
    <citation type="submission" date="2022-01" db="EMBL/GenBank/DDBJ databases">
        <authorList>
            <person name="Zivanovic Y."/>
            <person name="Moreira D."/>
            <person name="Lopez-Garcia P."/>
        </authorList>
    </citation>
    <scope>NUCLEOTIDE SEQUENCE</scope>
    <source>
        <strain evidence="7">G9</strain>
    </source>
</reference>
<protein>
    <recommendedName>
        <fullName evidence="4 5">Photosystem II assembly protein Ycf48</fullName>
    </recommendedName>
</protein>
<dbReference type="NCBIfam" id="NF010237">
    <property type="entry name" value="PRK13684.1"/>
    <property type="match status" value="1"/>
</dbReference>
<keyword evidence="1 4" id="KW-0602">Photosynthesis</keyword>
<reference evidence="7" key="1">
    <citation type="journal article" date="2022" name="Genome Biol. Evol.">
        <title>A New Gene Family Diagnostic for Intracellular Biomineralization of Amorphous Ca Carbonates by Cyanobacteria.</title>
        <authorList>
            <person name="Benzerara K."/>
            <person name="Duprat E."/>
            <person name="Bitard-Feildel T."/>
            <person name="Caumes G."/>
            <person name="Cassier-Chauvat C."/>
            <person name="Chauvat F."/>
            <person name="Dezi M."/>
            <person name="Diop S.I."/>
            <person name="Gaschignard G."/>
            <person name="Gorgen S."/>
            <person name="Gugger M."/>
            <person name="Lopez-Garcia P."/>
            <person name="Millet M."/>
            <person name="Skouri-Panet F."/>
            <person name="Moreira D."/>
            <person name="Callebaut I."/>
        </authorList>
    </citation>
    <scope>NUCLEOTIDE SEQUENCE</scope>
    <source>
        <strain evidence="7">G9</strain>
    </source>
</reference>
<evidence type="ECO:0000313" key="8">
    <source>
        <dbReference type="Proteomes" id="UP001154265"/>
    </source>
</evidence>
<comment type="subcellular location">
    <subcellularLocation>
        <location evidence="4">Cellular thylakoid lumen</location>
    </subcellularLocation>
    <text evidence="4">Associated with a PSII precusor complex on the lumenal side of the thylakoid membrane.</text>
</comment>
<organism evidence="7 8">
    <name type="scientific">Candidatus Synechococcus calcipolaris G9</name>
    <dbReference type="NCBI Taxonomy" id="1497997"/>
    <lineage>
        <taxon>Bacteria</taxon>
        <taxon>Bacillati</taxon>
        <taxon>Cyanobacteriota</taxon>
        <taxon>Cyanophyceae</taxon>
        <taxon>Synechococcales</taxon>
        <taxon>Synechococcaceae</taxon>
        <taxon>Synechococcus</taxon>
    </lineage>
</organism>
<proteinExistence type="inferred from homology"/>
<keyword evidence="3 4" id="KW-0604">Photosystem II</keyword>
<keyword evidence="2 4" id="KW-0732">Signal</keyword>
<dbReference type="Gene3D" id="2.130.10.10">
    <property type="entry name" value="YVTN repeat-like/Quinoprotein amine dehydrogenase"/>
    <property type="match status" value="1"/>
</dbReference>
<dbReference type="InterPro" id="IPR016705">
    <property type="entry name" value="Ycf48/Hcf136"/>
</dbReference>
<dbReference type="InterPro" id="IPR015943">
    <property type="entry name" value="WD40/YVTN_repeat-like_dom_sf"/>
</dbReference>
<dbReference type="InterPro" id="IPR028203">
    <property type="entry name" value="PSII_CF48-like_dom"/>
</dbReference>
<comment type="similarity">
    <text evidence="4 5">Belongs to the Ycf48 family.</text>
</comment>
<comment type="caution">
    <text evidence="7">The sequence shown here is derived from an EMBL/GenBank/DDBJ whole genome shotgun (WGS) entry which is preliminary data.</text>
</comment>
<evidence type="ECO:0000313" key="7">
    <source>
        <dbReference type="EMBL" id="MDG2991615.1"/>
    </source>
</evidence>
<name>A0ABT6F177_9SYNE</name>
<dbReference type="SUPFAM" id="SSF110296">
    <property type="entry name" value="Oligoxyloglucan reducing end-specific cellobiohydrolase"/>
    <property type="match status" value="1"/>
</dbReference>
<dbReference type="PANTHER" id="PTHR47199">
    <property type="entry name" value="PHOTOSYSTEM II STABILITY/ASSEMBLY FACTOR HCF136, CHLOROPLASTIC"/>
    <property type="match status" value="1"/>
</dbReference>
<dbReference type="RefSeq" id="WP_422110780.1">
    <property type="nucleotide sequence ID" value="NZ_JAKKUT010000002.1"/>
</dbReference>
<comment type="function">
    <text evidence="4">A factor required for optimal assembly of photosystem II (PSII), acting in the early stages of PSII assembly. Also plays a role in replacement of photodamaged D1 (psbA). Assists YidC in synthesis of chlorophyll-binding proteins.</text>
</comment>
<keyword evidence="8" id="KW-1185">Reference proteome</keyword>
<evidence type="ECO:0000259" key="6">
    <source>
        <dbReference type="Pfam" id="PF14870"/>
    </source>
</evidence>
<gene>
    <name evidence="4" type="primary">ycf48</name>
    <name evidence="7" type="ORF">L3556_11830</name>
</gene>
<dbReference type="EMBL" id="JAKKUT010000002">
    <property type="protein sequence ID" value="MDG2991615.1"/>
    <property type="molecule type" value="Genomic_DNA"/>
</dbReference>
<evidence type="ECO:0000256" key="4">
    <source>
        <dbReference type="HAMAP-Rule" id="MF_01348"/>
    </source>
</evidence>
<dbReference type="Proteomes" id="UP001154265">
    <property type="component" value="Unassembled WGS sequence"/>
</dbReference>
<comment type="domain">
    <text evidence="4">A 7-bladed beta-propeller torus, about 55 by 55 Angstroms, with a depth of about 25 Angstroms and a central pore.</text>
</comment>
<keyword evidence="4" id="KW-0793">Thylakoid</keyword>
<accession>A0ABT6F177</accession>
<dbReference type="Pfam" id="PF14870">
    <property type="entry name" value="PSII_BNR"/>
    <property type="match status" value="1"/>
</dbReference>
<sequence>MMLLCTSCGFSTTLDFNPWEVMELPSDSMVLDMSFISPKHGWLVGSDATLMETLDGGRSWQPRTLALDTGDYRFNSVSFSGQEGWIVGEPTILLHTTDGGQSWSEIPLSAKLPGDPNTIYALGPSRAEMTTNIGAIYQTQDGGKTWKALVQEAVGVVRNISRSPQGEYVAVSSRGSFYSTWKPGQAAWEPHNRNSSRRVQNMGFGTDGQLWMLVNGGKLSFNDITDPETWSDPVSPQGRNSVGLLDLAFRTPQEAWLSGGSGSLLCSLDGGKTWKKDRDVTNVPSNFYKILFFSPSQGFIIGQQGILLRYVGDVQSTAFTTSDLIAALPL</sequence>
<evidence type="ECO:0000256" key="5">
    <source>
        <dbReference type="PIRNR" id="PIRNR017875"/>
    </source>
</evidence>
<feature type="domain" description="Photosynthesis system II assembly factor Ycf48/Hcf136-like" evidence="6">
    <location>
        <begin position="15"/>
        <end position="311"/>
    </location>
</feature>
<dbReference type="CDD" id="cd15482">
    <property type="entry name" value="Sialidase_non-viral"/>
    <property type="match status" value="1"/>
</dbReference>
<dbReference type="PANTHER" id="PTHR47199:SF2">
    <property type="entry name" value="PHOTOSYSTEM II STABILITY_ASSEMBLY FACTOR HCF136, CHLOROPLASTIC"/>
    <property type="match status" value="1"/>
</dbReference>
<evidence type="ECO:0000256" key="2">
    <source>
        <dbReference type="ARBA" id="ARBA00022729"/>
    </source>
</evidence>
<evidence type="ECO:0000256" key="3">
    <source>
        <dbReference type="ARBA" id="ARBA00023276"/>
    </source>
</evidence>
<dbReference type="HAMAP" id="MF_01348">
    <property type="entry name" value="Ycf48"/>
    <property type="match status" value="1"/>
</dbReference>
<evidence type="ECO:0000256" key="1">
    <source>
        <dbReference type="ARBA" id="ARBA00022531"/>
    </source>
</evidence>
<dbReference type="PIRSF" id="PIRSF017875">
    <property type="entry name" value="PSII_HCF136"/>
    <property type="match status" value="1"/>
</dbReference>